<name>A0A852ZMQ6_9ACTN</name>
<feature type="transmembrane region" description="Helical" evidence="9">
    <location>
        <begin position="320"/>
        <end position="338"/>
    </location>
</feature>
<dbReference type="GO" id="GO:0022857">
    <property type="term" value="F:transmembrane transporter activity"/>
    <property type="evidence" value="ECO:0007669"/>
    <property type="project" value="InterPro"/>
</dbReference>
<evidence type="ECO:0000256" key="1">
    <source>
        <dbReference type="ARBA" id="ARBA00004651"/>
    </source>
</evidence>
<proteinExistence type="inferred from homology"/>
<feature type="region of interest" description="Disordered" evidence="8">
    <location>
        <begin position="1"/>
        <end position="20"/>
    </location>
</feature>
<comment type="similarity">
    <text evidence="2">Belongs to the binding-protein-dependent transport system permease family. FecCD subfamily.</text>
</comment>
<accession>A0A852ZMQ6</accession>
<sequence>MTLAQIPSQAPRQAPSQAHPRAPGRVALAAAVMPVAVAGVFAASVLVGSSGLSWAALFDPGNPLHAVYQARLERTVLAFAVGAALGVAGACMQGLTRNPLADPGILGVNAGASFAMVLAISYLGVSQLHQYLWFAFGGAAVAAVVVHVIASLGRDGAGPLKLAVAGAAVTAAVSSWTSGVLLVDRKTMESFRLWQVGTVGGRGFDVLAAGLPFLVAGLVLAFAGIRMLDTLVLGSDLARGLGRRVWLDKLVLGLAIVLLAGTATALAGPIAFVGLIVPHAVRAVTGPRHARVVPLSAVGGALLVGLADTVGRVVLPPTEVQVGIMTAVVGVPAFLVLLRRGRMGGL</sequence>
<feature type="transmembrane region" description="Helical" evidence="9">
    <location>
        <begin position="76"/>
        <end position="95"/>
    </location>
</feature>
<dbReference type="PANTHER" id="PTHR30472:SF1">
    <property type="entry name" value="FE(3+) DICITRATE TRANSPORT SYSTEM PERMEASE PROTEIN FECC-RELATED"/>
    <property type="match status" value="1"/>
</dbReference>
<dbReference type="SUPFAM" id="SSF81345">
    <property type="entry name" value="ABC transporter involved in vitamin B12 uptake, BtuC"/>
    <property type="match status" value="1"/>
</dbReference>
<reference evidence="10 11" key="1">
    <citation type="submission" date="2020-07" db="EMBL/GenBank/DDBJ databases">
        <title>Sequencing the genomes of 1000 actinobacteria strains.</title>
        <authorList>
            <person name="Klenk H.-P."/>
        </authorList>
    </citation>
    <scope>NUCLEOTIDE SEQUENCE [LARGE SCALE GENOMIC DNA]</scope>
    <source>
        <strain evidence="10 11">DSM 18448</strain>
    </source>
</reference>
<dbReference type="PANTHER" id="PTHR30472">
    <property type="entry name" value="FERRIC ENTEROBACTIN TRANSPORT SYSTEM PERMEASE PROTEIN"/>
    <property type="match status" value="1"/>
</dbReference>
<dbReference type="AlphaFoldDB" id="A0A852ZMQ6"/>
<dbReference type="InterPro" id="IPR037294">
    <property type="entry name" value="ABC_BtuC-like"/>
</dbReference>
<keyword evidence="6 9" id="KW-1133">Transmembrane helix</keyword>
<evidence type="ECO:0000256" key="8">
    <source>
        <dbReference type="SAM" id="MobiDB-lite"/>
    </source>
</evidence>
<feature type="transmembrane region" description="Helical" evidence="9">
    <location>
        <begin position="132"/>
        <end position="150"/>
    </location>
</feature>
<feature type="transmembrane region" description="Helical" evidence="9">
    <location>
        <begin position="26"/>
        <end position="55"/>
    </location>
</feature>
<dbReference type="CDD" id="cd06550">
    <property type="entry name" value="TM_ABC_iron-siderophores_like"/>
    <property type="match status" value="1"/>
</dbReference>
<dbReference type="RefSeq" id="WP_337796254.1">
    <property type="nucleotide sequence ID" value="NZ_BAAARR010000045.1"/>
</dbReference>
<dbReference type="Proteomes" id="UP000579605">
    <property type="component" value="Unassembled WGS sequence"/>
</dbReference>
<evidence type="ECO:0000256" key="5">
    <source>
        <dbReference type="ARBA" id="ARBA00022692"/>
    </source>
</evidence>
<keyword evidence="5 9" id="KW-0812">Transmembrane</keyword>
<dbReference type="InterPro" id="IPR000522">
    <property type="entry name" value="ABC_transptr_permease_BtuC"/>
</dbReference>
<feature type="transmembrane region" description="Helical" evidence="9">
    <location>
        <begin position="292"/>
        <end position="314"/>
    </location>
</feature>
<evidence type="ECO:0000313" key="10">
    <source>
        <dbReference type="EMBL" id="NYH93405.1"/>
    </source>
</evidence>
<feature type="transmembrane region" description="Helical" evidence="9">
    <location>
        <begin position="162"/>
        <end position="183"/>
    </location>
</feature>
<evidence type="ECO:0000256" key="2">
    <source>
        <dbReference type="ARBA" id="ARBA00007935"/>
    </source>
</evidence>
<comment type="subcellular location">
    <subcellularLocation>
        <location evidence="1">Cell membrane</location>
        <topology evidence="1">Multi-pass membrane protein</topology>
    </subcellularLocation>
</comment>
<feature type="transmembrane region" description="Helical" evidence="9">
    <location>
        <begin position="204"/>
        <end position="225"/>
    </location>
</feature>
<keyword evidence="3" id="KW-0813">Transport</keyword>
<dbReference type="Gene3D" id="1.10.3470.10">
    <property type="entry name" value="ABC transporter involved in vitamin B12 uptake, BtuC"/>
    <property type="match status" value="1"/>
</dbReference>
<keyword evidence="11" id="KW-1185">Reference proteome</keyword>
<keyword evidence="4" id="KW-1003">Cell membrane</keyword>
<evidence type="ECO:0000256" key="7">
    <source>
        <dbReference type="ARBA" id="ARBA00023136"/>
    </source>
</evidence>
<feature type="transmembrane region" description="Helical" evidence="9">
    <location>
        <begin position="107"/>
        <end position="125"/>
    </location>
</feature>
<gene>
    <name evidence="10" type="ORF">F4554_006043</name>
</gene>
<evidence type="ECO:0000313" key="11">
    <source>
        <dbReference type="Proteomes" id="UP000579605"/>
    </source>
</evidence>
<dbReference type="GO" id="GO:0033214">
    <property type="term" value="P:siderophore-iron import into cell"/>
    <property type="evidence" value="ECO:0007669"/>
    <property type="project" value="TreeGrafter"/>
</dbReference>
<evidence type="ECO:0000256" key="9">
    <source>
        <dbReference type="SAM" id="Phobius"/>
    </source>
</evidence>
<evidence type="ECO:0000256" key="3">
    <source>
        <dbReference type="ARBA" id="ARBA00022448"/>
    </source>
</evidence>
<dbReference type="EMBL" id="JACBZH010000001">
    <property type="protein sequence ID" value="NYH93405.1"/>
    <property type="molecule type" value="Genomic_DNA"/>
</dbReference>
<organism evidence="10 11">
    <name type="scientific">Actinopolymorpha rutila</name>
    <dbReference type="NCBI Taxonomy" id="446787"/>
    <lineage>
        <taxon>Bacteria</taxon>
        <taxon>Bacillati</taxon>
        <taxon>Actinomycetota</taxon>
        <taxon>Actinomycetes</taxon>
        <taxon>Propionibacteriales</taxon>
        <taxon>Actinopolymorphaceae</taxon>
        <taxon>Actinopolymorpha</taxon>
    </lineage>
</organism>
<dbReference type="GO" id="GO:0005886">
    <property type="term" value="C:plasma membrane"/>
    <property type="evidence" value="ECO:0007669"/>
    <property type="project" value="UniProtKB-SubCell"/>
</dbReference>
<keyword evidence="7 9" id="KW-0472">Membrane</keyword>
<comment type="caution">
    <text evidence="10">The sequence shown here is derived from an EMBL/GenBank/DDBJ whole genome shotgun (WGS) entry which is preliminary data.</text>
</comment>
<feature type="compositionally biased region" description="Polar residues" evidence="8">
    <location>
        <begin position="1"/>
        <end position="16"/>
    </location>
</feature>
<feature type="transmembrane region" description="Helical" evidence="9">
    <location>
        <begin position="250"/>
        <end position="280"/>
    </location>
</feature>
<evidence type="ECO:0000256" key="6">
    <source>
        <dbReference type="ARBA" id="ARBA00022989"/>
    </source>
</evidence>
<evidence type="ECO:0000256" key="4">
    <source>
        <dbReference type="ARBA" id="ARBA00022475"/>
    </source>
</evidence>
<dbReference type="Pfam" id="PF01032">
    <property type="entry name" value="FecCD"/>
    <property type="match status" value="1"/>
</dbReference>
<protein>
    <submittedName>
        <fullName evidence="10">Iron complex transport system permease protein</fullName>
    </submittedName>
</protein>